<evidence type="ECO:0000313" key="3">
    <source>
        <dbReference type="Proteomes" id="UP000604825"/>
    </source>
</evidence>
<gene>
    <name evidence="2" type="ORF">NCGR_LOCUS31881</name>
</gene>
<protein>
    <recommendedName>
        <fullName evidence="4">Protein kinase domain-containing protein</fullName>
    </recommendedName>
</protein>
<proteinExistence type="predicted"/>
<organism evidence="2 3">
    <name type="scientific">Miscanthus lutarioriparius</name>
    <dbReference type="NCBI Taxonomy" id="422564"/>
    <lineage>
        <taxon>Eukaryota</taxon>
        <taxon>Viridiplantae</taxon>
        <taxon>Streptophyta</taxon>
        <taxon>Embryophyta</taxon>
        <taxon>Tracheophyta</taxon>
        <taxon>Spermatophyta</taxon>
        <taxon>Magnoliopsida</taxon>
        <taxon>Liliopsida</taxon>
        <taxon>Poales</taxon>
        <taxon>Poaceae</taxon>
        <taxon>PACMAD clade</taxon>
        <taxon>Panicoideae</taxon>
        <taxon>Andropogonodae</taxon>
        <taxon>Andropogoneae</taxon>
        <taxon>Saccharinae</taxon>
        <taxon>Miscanthus</taxon>
    </lineage>
</organism>
<dbReference type="InterPro" id="IPR011009">
    <property type="entry name" value="Kinase-like_dom_sf"/>
</dbReference>
<sequence>MGDVYSFGIVMLEVLTGRPPTGQEMEDGGGNLVDWVRWMIAHGHEGKLFDPCLLVSGLRQKQMVCMLGIAQQCTTNEPWNRPTFGQYGEGPQDDSDDET</sequence>
<dbReference type="Proteomes" id="UP000604825">
    <property type="component" value="Unassembled WGS sequence"/>
</dbReference>
<comment type="caution">
    <text evidence="2">The sequence shown here is derived from an EMBL/GenBank/DDBJ whole genome shotgun (WGS) entry which is preliminary data.</text>
</comment>
<evidence type="ECO:0008006" key="4">
    <source>
        <dbReference type="Google" id="ProtNLM"/>
    </source>
</evidence>
<evidence type="ECO:0000313" key="2">
    <source>
        <dbReference type="EMBL" id="CAD6247700.1"/>
    </source>
</evidence>
<dbReference type="GO" id="GO:0016020">
    <property type="term" value="C:membrane"/>
    <property type="evidence" value="ECO:0007669"/>
    <property type="project" value="TreeGrafter"/>
</dbReference>
<dbReference type="PANTHER" id="PTHR48055">
    <property type="entry name" value="LEUCINE-RICH REPEAT RECEPTOR PROTEIN KINASE EMS1"/>
    <property type="match status" value="1"/>
</dbReference>
<reference evidence="2" key="1">
    <citation type="submission" date="2020-10" db="EMBL/GenBank/DDBJ databases">
        <authorList>
            <person name="Han B."/>
            <person name="Lu T."/>
            <person name="Zhao Q."/>
            <person name="Huang X."/>
            <person name="Zhao Y."/>
        </authorList>
    </citation>
    <scope>NUCLEOTIDE SEQUENCE</scope>
</reference>
<evidence type="ECO:0000256" key="1">
    <source>
        <dbReference type="SAM" id="MobiDB-lite"/>
    </source>
</evidence>
<dbReference type="PANTHER" id="PTHR48055:SF6">
    <property type="entry name" value="LEUCINE-RICH REPEAT RECEPTOR PROTEIN KINASE MSP1"/>
    <property type="match status" value="1"/>
</dbReference>
<dbReference type="Gene3D" id="1.10.510.10">
    <property type="entry name" value="Transferase(Phosphotransferase) domain 1"/>
    <property type="match status" value="1"/>
</dbReference>
<dbReference type="OrthoDB" id="684854at2759"/>
<dbReference type="AlphaFoldDB" id="A0A811PPC8"/>
<feature type="region of interest" description="Disordered" evidence="1">
    <location>
        <begin position="76"/>
        <end position="99"/>
    </location>
</feature>
<dbReference type="EMBL" id="CAJGYO010000007">
    <property type="protein sequence ID" value="CAD6247700.1"/>
    <property type="molecule type" value="Genomic_DNA"/>
</dbReference>
<dbReference type="InterPro" id="IPR051564">
    <property type="entry name" value="LRR_receptor-like_kinase"/>
</dbReference>
<accession>A0A811PPC8</accession>
<dbReference type="SUPFAM" id="SSF56112">
    <property type="entry name" value="Protein kinase-like (PK-like)"/>
    <property type="match status" value="1"/>
</dbReference>
<name>A0A811PPC8_9POAL</name>
<keyword evidence="3" id="KW-1185">Reference proteome</keyword>